<dbReference type="Pfam" id="PF02108">
    <property type="entry name" value="FliH"/>
    <property type="match status" value="1"/>
</dbReference>
<dbReference type="GO" id="GO:0003774">
    <property type="term" value="F:cytoskeletal motor activity"/>
    <property type="evidence" value="ECO:0007669"/>
    <property type="project" value="InterPro"/>
</dbReference>
<evidence type="ECO:0000256" key="4">
    <source>
        <dbReference type="ARBA" id="ARBA00016507"/>
    </source>
</evidence>
<comment type="caution">
    <text evidence="10">The sequence shown here is derived from an EMBL/GenBank/DDBJ whole genome shotgun (WGS) entry which is preliminary data.</text>
</comment>
<proteinExistence type="inferred from homology"/>
<gene>
    <name evidence="10" type="ORF">B9Q30_13080</name>
</gene>
<accession>A0A2J0PX89</accession>
<evidence type="ECO:0000313" key="10">
    <source>
        <dbReference type="EMBL" id="PJD84092.1"/>
    </source>
</evidence>
<evidence type="ECO:0000313" key="11">
    <source>
        <dbReference type="Proteomes" id="UP000229974"/>
    </source>
</evidence>
<comment type="subcellular location">
    <subcellularLocation>
        <location evidence="2">Cytoplasm</location>
    </subcellularLocation>
</comment>
<dbReference type="PANTHER" id="PTHR34982:SF1">
    <property type="entry name" value="FLAGELLAR ASSEMBLY PROTEIN FLIH"/>
    <property type="match status" value="1"/>
</dbReference>
<evidence type="ECO:0000256" key="7">
    <source>
        <dbReference type="ARBA" id="ARBA00022795"/>
    </source>
</evidence>
<keyword evidence="8" id="KW-0653">Protein transport</keyword>
<evidence type="ECO:0000256" key="3">
    <source>
        <dbReference type="ARBA" id="ARBA00006602"/>
    </source>
</evidence>
<evidence type="ECO:0000256" key="6">
    <source>
        <dbReference type="ARBA" id="ARBA00022490"/>
    </source>
</evidence>
<comment type="similarity">
    <text evidence="3">Belongs to the FliH family.</text>
</comment>
<dbReference type="InterPro" id="IPR051472">
    <property type="entry name" value="T3SS_Stator/FliH"/>
</dbReference>
<dbReference type="EMBL" id="NEEW01000006">
    <property type="protein sequence ID" value="PJD84092.1"/>
    <property type="molecule type" value="Genomic_DNA"/>
</dbReference>
<keyword evidence="7" id="KW-1005">Bacterial flagellum biogenesis</keyword>
<dbReference type="GO" id="GO:0005829">
    <property type="term" value="C:cytosol"/>
    <property type="evidence" value="ECO:0007669"/>
    <property type="project" value="TreeGrafter"/>
</dbReference>
<keyword evidence="5" id="KW-0813">Transport</keyword>
<sequence>MPTFDANSAAQWRSWQPEDLLNETVEVPLQTQDTGHSDAQFKAELARLRKQAEQQGIAQGLAQGKEEGRREGYEAGLKEGREAGLAQGLEQARDERQALLLQAGEWVTQCKLALSNLDSLIPGRLVQLALTAVQQLYGTLSVADNHALLAQIRQLMKQDTLLNGPTELHVNPQDLPMVSQAIGETLSSMGWSLQSDPQLAAGGCRVVTPDVEYDATMETRWQSLCQLAREELSQ</sequence>
<evidence type="ECO:0000256" key="8">
    <source>
        <dbReference type="ARBA" id="ARBA00022927"/>
    </source>
</evidence>
<dbReference type="SUPFAM" id="SSF160527">
    <property type="entry name" value="V-type ATPase subunit E-like"/>
    <property type="match status" value="1"/>
</dbReference>
<comment type="function">
    <text evidence="1">Needed for flagellar regrowth and assembly.</text>
</comment>
<dbReference type="STRING" id="299766.BFV68_16955"/>
<dbReference type="AlphaFoldDB" id="A0A2J0PX89"/>
<protein>
    <recommendedName>
        <fullName evidence="4">Flagellar assembly protein FliH</fullName>
    </recommendedName>
</protein>
<keyword evidence="9" id="KW-1006">Bacterial flagellum protein export</keyword>
<dbReference type="Proteomes" id="UP000229974">
    <property type="component" value="Unassembled WGS sequence"/>
</dbReference>
<evidence type="ECO:0000256" key="5">
    <source>
        <dbReference type="ARBA" id="ARBA00022448"/>
    </source>
</evidence>
<dbReference type="GO" id="GO:0071973">
    <property type="term" value="P:bacterial-type flagellum-dependent cell motility"/>
    <property type="evidence" value="ECO:0007669"/>
    <property type="project" value="InterPro"/>
</dbReference>
<keyword evidence="6" id="KW-0963">Cytoplasm</keyword>
<name>A0A2J0PX89_9ENTR</name>
<dbReference type="OrthoDB" id="6415116at2"/>
<dbReference type="InterPro" id="IPR000563">
    <property type="entry name" value="Flag_FliH"/>
</dbReference>
<keyword evidence="10" id="KW-0969">Cilium</keyword>
<dbReference type="GO" id="GO:0044781">
    <property type="term" value="P:bacterial-type flagellum organization"/>
    <property type="evidence" value="ECO:0007669"/>
    <property type="project" value="UniProtKB-KW"/>
</dbReference>
<dbReference type="PRINTS" id="PR01003">
    <property type="entry name" value="FLGFLIH"/>
</dbReference>
<reference evidence="10 11" key="1">
    <citation type="journal article" date="2017" name="J. Antimicrob. Chemother.">
        <title>Characterization of the population structure, drug resistance mechanisms and plasmids of the community-associated Enterobacter cloacae complex in China.</title>
        <authorList>
            <person name="Zhou K."/>
            <person name="Yu W."/>
            <person name="Cao X."/>
            <person name="Shen P."/>
            <person name="Lu H."/>
            <person name="Luo Q."/>
            <person name="Rossen J.W.A."/>
            <person name="Xiao Y."/>
        </authorList>
    </citation>
    <scope>NUCLEOTIDE SEQUENCE [LARGE SCALE GENOMIC DNA]</scope>
    <source>
        <strain evidence="10 11">ECC904</strain>
    </source>
</reference>
<dbReference type="InterPro" id="IPR018035">
    <property type="entry name" value="Flagellar_FliH/T3SS_HrpE"/>
</dbReference>
<dbReference type="GO" id="GO:0009288">
    <property type="term" value="C:bacterial-type flagellum"/>
    <property type="evidence" value="ECO:0007669"/>
    <property type="project" value="InterPro"/>
</dbReference>
<dbReference type="PANTHER" id="PTHR34982">
    <property type="entry name" value="YOP PROTEINS TRANSLOCATION PROTEIN L"/>
    <property type="match status" value="1"/>
</dbReference>
<organism evidence="10 11">
    <name type="scientific">Enterobacter hormaechei</name>
    <dbReference type="NCBI Taxonomy" id="158836"/>
    <lineage>
        <taxon>Bacteria</taxon>
        <taxon>Pseudomonadati</taxon>
        <taxon>Pseudomonadota</taxon>
        <taxon>Gammaproteobacteria</taxon>
        <taxon>Enterobacterales</taxon>
        <taxon>Enterobacteriaceae</taxon>
        <taxon>Enterobacter</taxon>
        <taxon>Enterobacter cloacae complex</taxon>
    </lineage>
</organism>
<evidence type="ECO:0000256" key="2">
    <source>
        <dbReference type="ARBA" id="ARBA00004496"/>
    </source>
</evidence>
<keyword evidence="10" id="KW-0282">Flagellum</keyword>
<dbReference type="GO" id="GO:0015031">
    <property type="term" value="P:protein transport"/>
    <property type="evidence" value="ECO:0007669"/>
    <property type="project" value="UniProtKB-KW"/>
</dbReference>
<evidence type="ECO:0000256" key="1">
    <source>
        <dbReference type="ARBA" id="ARBA00003041"/>
    </source>
</evidence>
<keyword evidence="10" id="KW-0966">Cell projection</keyword>
<evidence type="ECO:0000256" key="9">
    <source>
        <dbReference type="ARBA" id="ARBA00023225"/>
    </source>
</evidence>
<dbReference type="RefSeq" id="WP_017692817.1">
    <property type="nucleotide sequence ID" value="NZ_AP022510.1"/>
</dbReference>